<evidence type="ECO:0000256" key="5">
    <source>
        <dbReference type="ARBA" id="ARBA00022793"/>
    </source>
</evidence>
<evidence type="ECO:0000313" key="14">
    <source>
        <dbReference type="Proteomes" id="UP000038040"/>
    </source>
</evidence>
<keyword evidence="5" id="KW-0210">Decarboxylase</keyword>
<keyword evidence="4" id="KW-0127">Catecholamine biosynthesis</keyword>
<dbReference type="PRINTS" id="PR00800">
    <property type="entry name" value="YHDCRBOXLASE"/>
</dbReference>
<evidence type="ECO:0000256" key="11">
    <source>
        <dbReference type="PIRSR" id="PIRSR602129-50"/>
    </source>
</evidence>
<dbReference type="STRING" id="318479.A0A158Q698"/>
<dbReference type="InterPro" id="IPR002129">
    <property type="entry name" value="PyrdxlP-dep_de-COase"/>
</dbReference>
<dbReference type="Proteomes" id="UP000274756">
    <property type="component" value="Unassembled WGS sequence"/>
</dbReference>
<dbReference type="OrthoDB" id="639767at2759"/>
<evidence type="ECO:0000256" key="6">
    <source>
        <dbReference type="ARBA" id="ARBA00022898"/>
    </source>
</evidence>
<dbReference type="AlphaFoldDB" id="A0A158Q698"/>
<dbReference type="GO" id="GO:0004058">
    <property type="term" value="F:aromatic-L-amino-acid decarboxylase activity"/>
    <property type="evidence" value="ECO:0007669"/>
    <property type="project" value="UniProtKB-EC"/>
</dbReference>
<protein>
    <recommendedName>
        <fullName evidence="9">Aromatic-L-amino-acid decarboxylase</fullName>
        <ecNumber evidence="8">4.1.1.28</ecNumber>
    </recommendedName>
    <alternativeName>
        <fullName evidence="10">DOPA decarboxylase</fullName>
    </alternativeName>
</protein>
<evidence type="ECO:0000256" key="3">
    <source>
        <dbReference type="ARBA" id="ARBA00011738"/>
    </source>
</evidence>
<dbReference type="GO" id="GO:0042423">
    <property type="term" value="P:catecholamine biosynthetic process"/>
    <property type="evidence" value="ECO:0007669"/>
    <property type="project" value="UniProtKB-KW"/>
</dbReference>
<dbReference type="Proteomes" id="UP000038040">
    <property type="component" value="Unplaced"/>
</dbReference>
<comment type="cofactor">
    <cofactor evidence="1 11 12">
        <name>pyridoxal 5'-phosphate</name>
        <dbReference type="ChEBI" id="CHEBI:597326"/>
    </cofactor>
</comment>
<dbReference type="WBParaSite" id="DME_0000951501-mRNA-1">
    <property type="protein sequence ID" value="DME_0000951501-mRNA-1"/>
    <property type="gene ID" value="DME_0000951501"/>
</dbReference>
<dbReference type="GO" id="GO:0030170">
    <property type="term" value="F:pyridoxal phosphate binding"/>
    <property type="evidence" value="ECO:0007669"/>
    <property type="project" value="InterPro"/>
</dbReference>
<evidence type="ECO:0000313" key="15">
    <source>
        <dbReference type="Proteomes" id="UP000274756"/>
    </source>
</evidence>
<evidence type="ECO:0000256" key="1">
    <source>
        <dbReference type="ARBA" id="ARBA00001933"/>
    </source>
</evidence>
<dbReference type="SUPFAM" id="SSF53383">
    <property type="entry name" value="PLP-dependent transferases"/>
    <property type="match status" value="1"/>
</dbReference>
<evidence type="ECO:0000256" key="7">
    <source>
        <dbReference type="ARBA" id="ARBA00023239"/>
    </source>
</evidence>
<name>A0A158Q698_DRAME</name>
<dbReference type="InterPro" id="IPR015422">
    <property type="entry name" value="PyrdxlP-dep_Trfase_small"/>
</dbReference>
<dbReference type="GO" id="GO:0005737">
    <property type="term" value="C:cytoplasm"/>
    <property type="evidence" value="ECO:0007669"/>
    <property type="project" value="TreeGrafter"/>
</dbReference>
<evidence type="ECO:0000256" key="2">
    <source>
        <dbReference type="ARBA" id="ARBA00009533"/>
    </source>
</evidence>
<accession>A0A158Q698</accession>
<evidence type="ECO:0000256" key="9">
    <source>
        <dbReference type="ARBA" id="ARBA00040968"/>
    </source>
</evidence>
<reference evidence="16" key="1">
    <citation type="submission" date="2016-04" db="UniProtKB">
        <authorList>
            <consortium name="WormBaseParasite"/>
        </authorList>
    </citation>
    <scope>IDENTIFICATION</scope>
</reference>
<dbReference type="PANTHER" id="PTHR11999">
    <property type="entry name" value="GROUP II PYRIDOXAL-5-PHOSPHATE DECARBOXYLASE"/>
    <property type="match status" value="1"/>
</dbReference>
<keyword evidence="15" id="KW-1185">Reference proteome</keyword>
<evidence type="ECO:0000256" key="8">
    <source>
        <dbReference type="ARBA" id="ARBA00038886"/>
    </source>
</evidence>
<evidence type="ECO:0000313" key="13">
    <source>
        <dbReference type="EMBL" id="VDN53228.1"/>
    </source>
</evidence>
<reference evidence="13 15" key="2">
    <citation type="submission" date="2018-11" db="EMBL/GenBank/DDBJ databases">
        <authorList>
            <consortium name="Pathogen Informatics"/>
        </authorList>
    </citation>
    <scope>NUCLEOTIDE SEQUENCE [LARGE SCALE GENOMIC DNA]</scope>
</reference>
<dbReference type="Pfam" id="PF00282">
    <property type="entry name" value="Pyridoxal_deC"/>
    <property type="match status" value="1"/>
</dbReference>
<feature type="modified residue" description="N6-(pyridoxal phosphate)lysine" evidence="11">
    <location>
        <position position="109"/>
    </location>
</feature>
<dbReference type="Gene3D" id="3.90.1150.10">
    <property type="entry name" value="Aspartate Aminotransferase, domain 1"/>
    <property type="match status" value="1"/>
</dbReference>
<evidence type="ECO:0000256" key="4">
    <source>
        <dbReference type="ARBA" id="ARBA00022584"/>
    </source>
</evidence>
<keyword evidence="6 11" id="KW-0663">Pyridoxal phosphate</keyword>
<dbReference type="InterPro" id="IPR015424">
    <property type="entry name" value="PyrdxlP-dep_Trfase"/>
</dbReference>
<organism evidence="14 16">
    <name type="scientific">Dracunculus medinensis</name>
    <name type="common">Guinea worm</name>
    <dbReference type="NCBI Taxonomy" id="318479"/>
    <lineage>
        <taxon>Eukaryota</taxon>
        <taxon>Metazoa</taxon>
        <taxon>Ecdysozoa</taxon>
        <taxon>Nematoda</taxon>
        <taxon>Chromadorea</taxon>
        <taxon>Rhabditida</taxon>
        <taxon>Spirurina</taxon>
        <taxon>Dracunculoidea</taxon>
        <taxon>Dracunculidae</taxon>
        <taxon>Dracunculus</taxon>
    </lineage>
</organism>
<evidence type="ECO:0000256" key="10">
    <source>
        <dbReference type="ARBA" id="ARBA00041275"/>
    </source>
</evidence>
<dbReference type="GO" id="GO:0042427">
    <property type="term" value="P:serotonin biosynthetic process"/>
    <property type="evidence" value="ECO:0007669"/>
    <property type="project" value="TreeGrafter"/>
</dbReference>
<dbReference type="EC" id="4.1.1.28" evidence="8"/>
<sequence length="277" mass="31775">MLAAVRLRKLKSNRGGALDNYIITQNVLEAAIKEDRRNGLIPFILIATVGTTATCAVDPLDELGPICNKEGIWLHVDAAYAGSFNICPEYRYLFNGVEYADSININVHKSLLINFDCSPMFKNIKSLVKYFDVEALYLKHEYQTSVIDYRHLQIGLGRRFRSLKIWFVMRSLGIIGLQDYLRKMIEMAAYFEELINFDGVLELFVPRNLGLVCFRIKLLSKDDRIFLIPSSVDGNYFLRFAICSQITTKNDVKNAYQIIYDYATSIKQSSVFQMNLE</sequence>
<comment type="subunit">
    <text evidence="3">Homodimer.</text>
</comment>
<dbReference type="InterPro" id="IPR010977">
    <property type="entry name" value="Aromatic_deC"/>
</dbReference>
<proteinExistence type="inferred from homology"/>
<dbReference type="GO" id="GO:0006520">
    <property type="term" value="P:amino acid metabolic process"/>
    <property type="evidence" value="ECO:0007669"/>
    <property type="project" value="InterPro"/>
</dbReference>
<gene>
    <name evidence="13" type="ORF">DME_LOCUS3201</name>
</gene>
<dbReference type="InterPro" id="IPR015421">
    <property type="entry name" value="PyrdxlP-dep_Trfase_major"/>
</dbReference>
<evidence type="ECO:0000256" key="12">
    <source>
        <dbReference type="RuleBase" id="RU000382"/>
    </source>
</evidence>
<dbReference type="PANTHER" id="PTHR11999:SF167">
    <property type="entry name" value="AROMATIC-L-AMINO-ACID DECARBOXYLASE"/>
    <property type="match status" value="1"/>
</dbReference>
<comment type="similarity">
    <text evidence="2 12">Belongs to the group II decarboxylase family.</text>
</comment>
<dbReference type="EMBL" id="UYYG01000112">
    <property type="protein sequence ID" value="VDN53228.1"/>
    <property type="molecule type" value="Genomic_DNA"/>
</dbReference>
<dbReference type="GO" id="GO:0019752">
    <property type="term" value="P:carboxylic acid metabolic process"/>
    <property type="evidence" value="ECO:0007669"/>
    <property type="project" value="InterPro"/>
</dbReference>
<evidence type="ECO:0000313" key="16">
    <source>
        <dbReference type="WBParaSite" id="DME_0000951501-mRNA-1"/>
    </source>
</evidence>
<keyword evidence="7 12" id="KW-0456">Lyase</keyword>
<dbReference type="Gene3D" id="3.40.640.10">
    <property type="entry name" value="Type I PLP-dependent aspartate aminotransferase-like (Major domain)"/>
    <property type="match status" value="1"/>
</dbReference>